<name>A0AAW4AHW2_VIBAN</name>
<evidence type="ECO:0000256" key="6">
    <source>
        <dbReference type="SAM" id="Coils"/>
    </source>
</evidence>
<keyword evidence="4" id="KW-0378">Hydrolase</keyword>
<comment type="subcellular location">
    <subcellularLocation>
        <location evidence="1">Secreted</location>
    </subcellularLocation>
</comment>
<dbReference type="RefSeq" id="WP_013857058.1">
    <property type="nucleotide sequence ID" value="NZ_CP020534.1"/>
</dbReference>
<comment type="caution">
    <text evidence="7">The sequence shown here is derived from an EMBL/GenBank/DDBJ whole genome shotgun (WGS) entry which is preliminary data.</text>
</comment>
<keyword evidence="3" id="KW-0964">Secreted</keyword>
<feature type="coiled-coil region" evidence="6">
    <location>
        <begin position="66"/>
        <end position="116"/>
    </location>
</feature>
<dbReference type="GO" id="GO:0016791">
    <property type="term" value="F:phosphatase activity"/>
    <property type="evidence" value="ECO:0007669"/>
    <property type="project" value="InterPro"/>
</dbReference>
<dbReference type="KEGG" id="vau:VANGNB10_cI1105"/>
<keyword evidence="5" id="KW-0843">Virulence</keyword>
<dbReference type="InterPro" id="IPR008108">
    <property type="entry name" value="IpgD/SopB"/>
</dbReference>
<evidence type="ECO:0000256" key="2">
    <source>
        <dbReference type="ARBA" id="ARBA00009007"/>
    </source>
</evidence>
<evidence type="ECO:0000256" key="1">
    <source>
        <dbReference type="ARBA" id="ARBA00004613"/>
    </source>
</evidence>
<dbReference type="Proteomes" id="UP000722957">
    <property type="component" value="Unassembled WGS sequence"/>
</dbReference>
<evidence type="ECO:0000313" key="8">
    <source>
        <dbReference type="Proteomes" id="UP000722957"/>
    </source>
</evidence>
<dbReference type="SMR" id="A0AAW4AHW2"/>
<evidence type="ECO:0000256" key="5">
    <source>
        <dbReference type="ARBA" id="ARBA00023026"/>
    </source>
</evidence>
<reference evidence="7 8" key="1">
    <citation type="journal article" date="2021" name="PeerJ">
        <title>Analysis of 44 Vibrio anguillarum genomes reveals high genetic diversity.</title>
        <authorList>
            <person name="Hansen M.J."/>
            <person name="Dalsgaard I."/>
        </authorList>
    </citation>
    <scope>NUCLEOTIDE SEQUENCE [LARGE SCALE GENOMIC DNA]</scope>
    <source>
        <strain evidence="7 8">17-16730-2A</strain>
    </source>
</reference>
<keyword evidence="6" id="KW-0175">Coiled coil</keyword>
<accession>A0AAW4AHW2</accession>
<evidence type="ECO:0000256" key="4">
    <source>
        <dbReference type="ARBA" id="ARBA00022801"/>
    </source>
</evidence>
<comment type="similarity">
    <text evidence="2">Belongs to the phosphatase IpgD/SopB family.</text>
</comment>
<proteinExistence type="inferred from homology"/>
<evidence type="ECO:0000256" key="3">
    <source>
        <dbReference type="ARBA" id="ARBA00022525"/>
    </source>
</evidence>
<gene>
    <name evidence="7" type="ORF">EAY07_01215</name>
</gene>
<dbReference type="GO" id="GO:0005576">
    <property type="term" value="C:extracellular region"/>
    <property type="evidence" value="ECO:0007669"/>
    <property type="project" value="UniProtKB-SubCell"/>
</dbReference>
<dbReference type="Pfam" id="PF05925">
    <property type="entry name" value="IpgD"/>
    <property type="match status" value="1"/>
</dbReference>
<protein>
    <submittedName>
        <fullName evidence="7">IpgD</fullName>
    </submittedName>
</protein>
<dbReference type="AlphaFoldDB" id="A0AAW4AHW2"/>
<dbReference type="EMBL" id="RDOM01000003">
    <property type="protein sequence ID" value="MBF4270686.1"/>
    <property type="molecule type" value="Genomic_DNA"/>
</dbReference>
<sequence length="544" mass="61268">MIYPSFLFSSSISGIGCQAIKKNNNSFSKQVKKVKRLKKRKNKNSSHDFSKPFYRTFLIETAIKAINESQGILKNKERRIKILQESLPEEEQCLPLEEEAEMIKATENKIEKTLKIDNSFRNRLRKKDVKLMKKKWKREKLSMLNKTKHSWVILKNNITTPTGETYNNIMTPAGKMKLGDSDIFSHSYNDEGISSGSICESEHAVNLWMSELTSTSGDVLFKGIRHGVLSPYGLDKNSQERKVGRVNRGKEVILAALYANQAILESAIQNPDEVVPLQLTSTSLVTAGNVWSVTEGDQLEDQIYSWNELSNKVIELEVVDKSGNCQKIKVKPEIIPFNFGVNELSLKFKIGQKKSDSINLEGLKILLGDGFCNSTDPQGWVGKYLADNPKNKSVVLQLVQQIKEIWEAKAHNTDESDPYKMARCIVLLTYEIGIIPAWNCKSGKDRTGFLDGEVKREVIKLHQNESVTPWGALGSEDQKLLQKVLLNSGNLQIQESNTGGAQGNKVCTKTPWMLSSAELSLKRKRIGDRDAWKKIKGLSNFVNS</sequence>
<evidence type="ECO:0000313" key="7">
    <source>
        <dbReference type="EMBL" id="MBF4270686.1"/>
    </source>
</evidence>
<organism evidence="7 8">
    <name type="scientific">Vibrio anguillarum</name>
    <name type="common">Listonella anguillarum</name>
    <dbReference type="NCBI Taxonomy" id="55601"/>
    <lineage>
        <taxon>Bacteria</taxon>
        <taxon>Pseudomonadati</taxon>
        <taxon>Pseudomonadota</taxon>
        <taxon>Gammaproteobacteria</taxon>
        <taxon>Vibrionales</taxon>
        <taxon>Vibrionaceae</taxon>
        <taxon>Vibrio</taxon>
    </lineage>
</organism>